<feature type="compositionally biased region" description="Polar residues" evidence="1">
    <location>
        <begin position="62"/>
        <end position="77"/>
    </location>
</feature>
<dbReference type="EMBL" id="QJNS01000107">
    <property type="protein sequence ID" value="RYO86954.1"/>
    <property type="molecule type" value="Genomic_DNA"/>
</dbReference>
<comment type="caution">
    <text evidence="2">The sequence shown here is derived from an EMBL/GenBank/DDBJ whole genome shotgun (WGS) entry which is preliminary data.</text>
</comment>
<dbReference type="Proteomes" id="UP000294003">
    <property type="component" value="Unassembled WGS sequence"/>
</dbReference>
<feature type="region of interest" description="Disordered" evidence="1">
    <location>
        <begin position="1"/>
        <end position="77"/>
    </location>
</feature>
<sequence>MSTPQDDDVSAGAHATILRSLQASIEPIRKTPQRRPPKRKESQETHVENPEKRRELGLGNLENANHSTSIPRSVAQQRRQVIEKVNDGRKLRTMVSKAGFGGSSCEGRYGEALLAHGYIMC</sequence>
<reference evidence="2 3" key="1">
    <citation type="submission" date="2018-06" db="EMBL/GenBank/DDBJ databases">
        <title>Complete Genomes of Monosporascus.</title>
        <authorList>
            <person name="Robinson A.J."/>
            <person name="Natvig D.O."/>
        </authorList>
    </citation>
    <scope>NUCLEOTIDE SEQUENCE [LARGE SCALE GENOMIC DNA]</scope>
    <source>
        <strain evidence="2 3">CBS 609.92</strain>
    </source>
</reference>
<name>A0ABY0H8Q9_9PEZI</name>
<protein>
    <submittedName>
        <fullName evidence="2">Uncharacterized protein</fullName>
    </submittedName>
</protein>
<feature type="compositionally biased region" description="Basic and acidic residues" evidence="1">
    <location>
        <begin position="39"/>
        <end position="56"/>
    </location>
</feature>
<proteinExistence type="predicted"/>
<accession>A0ABY0H8Q9</accession>
<organism evidence="2 3">
    <name type="scientific">Monosporascus cannonballus</name>
    <dbReference type="NCBI Taxonomy" id="155416"/>
    <lineage>
        <taxon>Eukaryota</taxon>
        <taxon>Fungi</taxon>
        <taxon>Dikarya</taxon>
        <taxon>Ascomycota</taxon>
        <taxon>Pezizomycotina</taxon>
        <taxon>Sordariomycetes</taxon>
        <taxon>Xylariomycetidae</taxon>
        <taxon>Xylariales</taxon>
        <taxon>Xylariales incertae sedis</taxon>
        <taxon>Monosporascus</taxon>
    </lineage>
</organism>
<keyword evidence="3" id="KW-1185">Reference proteome</keyword>
<evidence type="ECO:0000313" key="3">
    <source>
        <dbReference type="Proteomes" id="UP000294003"/>
    </source>
</evidence>
<evidence type="ECO:0000256" key="1">
    <source>
        <dbReference type="SAM" id="MobiDB-lite"/>
    </source>
</evidence>
<evidence type="ECO:0000313" key="2">
    <source>
        <dbReference type="EMBL" id="RYO86954.1"/>
    </source>
</evidence>
<gene>
    <name evidence="2" type="ORF">DL762_004514</name>
</gene>